<keyword evidence="1" id="KW-1133">Transmembrane helix</keyword>
<name>A0A951QMP5_9CYAN</name>
<comment type="caution">
    <text evidence="2">The sequence shown here is derived from an EMBL/GenBank/DDBJ whole genome shotgun (WGS) entry which is preliminary data.</text>
</comment>
<organism evidence="2 3">
    <name type="scientific">Cyanomargarita calcarea GSE-NOS-MK-12-04C</name>
    <dbReference type="NCBI Taxonomy" id="2839659"/>
    <lineage>
        <taxon>Bacteria</taxon>
        <taxon>Bacillati</taxon>
        <taxon>Cyanobacteriota</taxon>
        <taxon>Cyanophyceae</taxon>
        <taxon>Nostocales</taxon>
        <taxon>Cyanomargaritaceae</taxon>
        <taxon>Cyanomargarita</taxon>
    </lineage>
</organism>
<keyword evidence="1" id="KW-0472">Membrane</keyword>
<dbReference type="InterPro" id="IPR045584">
    <property type="entry name" value="Pilin-like"/>
</dbReference>
<reference evidence="2" key="1">
    <citation type="submission" date="2021-05" db="EMBL/GenBank/DDBJ databases">
        <authorList>
            <person name="Pietrasiak N."/>
            <person name="Ward R."/>
            <person name="Stajich J.E."/>
            <person name="Kurbessoian T."/>
        </authorList>
    </citation>
    <scope>NUCLEOTIDE SEQUENCE</scope>
    <source>
        <strain evidence="2">GSE-NOS-MK-12-04C</strain>
    </source>
</reference>
<feature type="transmembrane region" description="Helical" evidence="1">
    <location>
        <begin position="43"/>
        <end position="64"/>
    </location>
</feature>
<evidence type="ECO:0000256" key="1">
    <source>
        <dbReference type="SAM" id="Phobius"/>
    </source>
</evidence>
<sequence>MASLCFTKLVQKAYLEKIATNHNSQFKRSNIVKSTNGFTLIEILVVVVMIGILSAIAAPGWLAFTNKQRVNKANDTVLAALQQAQGEAKNKKFSYSVSFKKNAQNQTIFAVHRQDSIPADNAPSWKTLGSDVDVKSEQIWLGTNITSENQAGTSVAGITTTVRTITFDYNGTLPNANLGTPSTGSTEPPGLKVMVAVPKVGSPTDSGEIKRCVIVQTLIGGMRTAINDKCDK</sequence>
<dbReference type="Proteomes" id="UP000729701">
    <property type="component" value="Unassembled WGS sequence"/>
</dbReference>
<dbReference type="AlphaFoldDB" id="A0A951QMP5"/>
<dbReference type="Gene3D" id="3.30.700.10">
    <property type="entry name" value="Glycoprotein, Type 4 Pilin"/>
    <property type="match status" value="1"/>
</dbReference>
<gene>
    <name evidence="2" type="ORF">KME60_14990</name>
</gene>
<proteinExistence type="predicted"/>
<reference evidence="2" key="2">
    <citation type="journal article" date="2022" name="Microbiol. Resour. Announc.">
        <title>Metagenome Sequencing to Explore Phylogenomics of Terrestrial Cyanobacteria.</title>
        <authorList>
            <person name="Ward R.D."/>
            <person name="Stajich J.E."/>
            <person name="Johansen J.R."/>
            <person name="Huntemann M."/>
            <person name="Clum A."/>
            <person name="Foster B."/>
            <person name="Foster B."/>
            <person name="Roux S."/>
            <person name="Palaniappan K."/>
            <person name="Varghese N."/>
            <person name="Mukherjee S."/>
            <person name="Reddy T.B.K."/>
            <person name="Daum C."/>
            <person name="Copeland A."/>
            <person name="Chen I.A."/>
            <person name="Ivanova N.N."/>
            <person name="Kyrpides N.C."/>
            <person name="Shapiro N."/>
            <person name="Eloe-Fadrosh E.A."/>
            <person name="Pietrasiak N."/>
        </authorList>
    </citation>
    <scope>NUCLEOTIDE SEQUENCE</scope>
    <source>
        <strain evidence="2">GSE-NOS-MK-12-04C</strain>
    </source>
</reference>
<dbReference type="SUPFAM" id="SSF54523">
    <property type="entry name" value="Pili subunits"/>
    <property type="match status" value="1"/>
</dbReference>
<evidence type="ECO:0000313" key="3">
    <source>
        <dbReference type="Proteomes" id="UP000729701"/>
    </source>
</evidence>
<dbReference type="Pfam" id="PF07963">
    <property type="entry name" value="N_methyl"/>
    <property type="match status" value="1"/>
</dbReference>
<dbReference type="InterPro" id="IPR012902">
    <property type="entry name" value="N_methyl_site"/>
</dbReference>
<accession>A0A951QMP5</accession>
<protein>
    <submittedName>
        <fullName evidence="2">Type II secretion system GspH family protein</fullName>
    </submittedName>
</protein>
<keyword evidence="1" id="KW-0812">Transmembrane</keyword>
<dbReference type="EMBL" id="JAHHGZ010000014">
    <property type="protein sequence ID" value="MBW4668691.1"/>
    <property type="molecule type" value="Genomic_DNA"/>
</dbReference>
<dbReference type="NCBIfam" id="TIGR02532">
    <property type="entry name" value="IV_pilin_GFxxxE"/>
    <property type="match status" value="1"/>
</dbReference>
<evidence type="ECO:0000313" key="2">
    <source>
        <dbReference type="EMBL" id="MBW4668691.1"/>
    </source>
</evidence>